<dbReference type="EMBL" id="KN838537">
    <property type="protein sequence ID" value="KIK09706.1"/>
    <property type="molecule type" value="Genomic_DNA"/>
</dbReference>
<proteinExistence type="predicted"/>
<evidence type="ECO:0000313" key="6">
    <source>
        <dbReference type="EMBL" id="KIK09706.1"/>
    </source>
</evidence>
<feature type="domain" description="Zn(2)-C6 fungal-type" evidence="4">
    <location>
        <begin position="20"/>
        <end position="65"/>
    </location>
</feature>
<evidence type="ECO:0000256" key="3">
    <source>
        <dbReference type="SAM" id="MobiDB-lite"/>
    </source>
</evidence>
<sequence length="837" mass="94992">MAASDNSDDVHTGRSQSKKRRIPGACDICKRKKSDSGELPGNRCTHCTQLGLECTHKEVVKTLGTAKGYVESLEARLEKMDKLLTKLLPGVDLNQEVENLGEDDSPEPPIFRNDNEDMSTDDLIWKMTKFKLNPPQNRFFGKSSGFHLIQAALEHKHEFTGVPKKDVKPCQKRKEFWETPPWARFDPEGDEVYQGFDFPDDDLMPSLVDIYFLQINPFLPLLHRPTFEAEVASNLHRTDPMFARVLLLVCAHGARYSSDPRVLAEGSTDSRSSGWKWFEQVDVGRKSMHKRTSLYELQMHALYVLFCQSSEIPQGVWLQIGLALRLAQDVGAHRRRKDIRVPDKEDELWKRAFWVILSFDRWSGSFSGRPSGLHDEDFDLDFPLECDDEYWETGFEQPAEKPSTIAYFNCYLSLMSILSSTMRLIYPIKRPNRVFGHLPHRSDEQTVAELDSAMNHWMDSIPDHLRWNPNCANQLFLKQSAALHAMYYHLQIFIHRPFIPTPRNPFPVTFPSLAICTNAARSCCHVLESFSRLSALPLGQLQFAAFTSAVILLLNIWSGKRSGIAPYPRREMEDVQRCMEVLKASEGRWASAGRILDILTELASAGDVSILNNDHVVVSNKKRPREDHNALSTNIPSSPEEPRSIAGSRRVSSVPQSSKPVQCEQEMNFSLPMYSNELGRLPIYGQFNFSDSVFHPGDDRIRLNKHVPIPDTPSSATSSPINDYYQFEPGMNLPSNLPTSNFFTDPYPADTMVKDEMNGNVQFSIPTTDSVDFSSLFATNPPDYSNVSYFGDSLPMMDNETLTMWSMAPTSLELDEWGSYISSVEQMTQSHGRFSLA</sequence>
<dbReference type="PANTHER" id="PTHR46910:SF38">
    <property type="entry name" value="ZN(2)-C6 FUNGAL-TYPE DOMAIN-CONTAINING PROTEIN"/>
    <property type="match status" value="1"/>
</dbReference>
<dbReference type="AlphaFoldDB" id="A0A0C9XXJ1"/>
<dbReference type="PANTHER" id="PTHR46910">
    <property type="entry name" value="TRANSCRIPTION FACTOR PDR1"/>
    <property type="match status" value="1"/>
</dbReference>
<accession>A0A0C9XXJ1</accession>
<evidence type="ECO:0008006" key="8">
    <source>
        <dbReference type="Google" id="ProtNLM"/>
    </source>
</evidence>
<name>A0A0C9XXJ1_9AGAR</name>
<dbReference type="SMART" id="SM00906">
    <property type="entry name" value="Fungal_trans"/>
    <property type="match status" value="1"/>
</dbReference>
<dbReference type="STRING" id="1095629.A0A0C9XXJ1"/>
<dbReference type="Gene3D" id="4.10.240.10">
    <property type="entry name" value="Zn(2)-C6 fungal-type DNA-binding domain"/>
    <property type="match status" value="1"/>
</dbReference>
<protein>
    <recommendedName>
        <fullName evidence="8">Transcription factor domain-containing protein</fullName>
    </recommendedName>
</protein>
<reference evidence="7" key="2">
    <citation type="submission" date="2015-01" db="EMBL/GenBank/DDBJ databases">
        <title>Evolutionary Origins and Diversification of the Mycorrhizal Mutualists.</title>
        <authorList>
            <consortium name="DOE Joint Genome Institute"/>
            <consortium name="Mycorrhizal Genomics Consortium"/>
            <person name="Kohler A."/>
            <person name="Kuo A."/>
            <person name="Nagy L.G."/>
            <person name="Floudas D."/>
            <person name="Copeland A."/>
            <person name="Barry K.W."/>
            <person name="Cichocki N."/>
            <person name="Veneault-Fourrey C."/>
            <person name="LaButti K."/>
            <person name="Lindquist E.A."/>
            <person name="Lipzen A."/>
            <person name="Lundell T."/>
            <person name="Morin E."/>
            <person name="Murat C."/>
            <person name="Riley R."/>
            <person name="Ohm R."/>
            <person name="Sun H."/>
            <person name="Tunlid A."/>
            <person name="Henrissat B."/>
            <person name="Grigoriev I.V."/>
            <person name="Hibbett D.S."/>
            <person name="Martin F."/>
        </authorList>
    </citation>
    <scope>NUCLEOTIDE SEQUENCE [LARGE SCALE GENOMIC DNA]</scope>
    <source>
        <strain evidence="7">LaAM-08-1</strain>
    </source>
</reference>
<feature type="compositionally biased region" description="Low complexity" evidence="3">
    <location>
        <begin position="648"/>
        <end position="661"/>
    </location>
</feature>
<feature type="region of interest" description="Disordered" evidence="3">
    <location>
        <begin position="1"/>
        <end position="22"/>
    </location>
</feature>
<dbReference type="InterPro" id="IPR007219">
    <property type="entry name" value="XnlR_reg_dom"/>
</dbReference>
<dbReference type="GO" id="GO:0003677">
    <property type="term" value="F:DNA binding"/>
    <property type="evidence" value="ECO:0007669"/>
    <property type="project" value="InterPro"/>
</dbReference>
<reference evidence="6 7" key="1">
    <citation type="submission" date="2014-04" db="EMBL/GenBank/DDBJ databases">
        <authorList>
            <consortium name="DOE Joint Genome Institute"/>
            <person name="Kuo A."/>
            <person name="Kohler A."/>
            <person name="Nagy L.G."/>
            <person name="Floudas D."/>
            <person name="Copeland A."/>
            <person name="Barry K.W."/>
            <person name="Cichocki N."/>
            <person name="Veneault-Fourrey C."/>
            <person name="LaButti K."/>
            <person name="Lindquist E.A."/>
            <person name="Lipzen A."/>
            <person name="Lundell T."/>
            <person name="Morin E."/>
            <person name="Murat C."/>
            <person name="Sun H."/>
            <person name="Tunlid A."/>
            <person name="Henrissat B."/>
            <person name="Grigoriev I.V."/>
            <person name="Hibbett D.S."/>
            <person name="Martin F."/>
            <person name="Nordberg H.P."/>
            <person name="Cantor M.N."/>
            <person name="Hua S.X."/>
        </authorList>
    </citation>
    <scope>NUCLEOTIDE SEQUENCE [LARGE SCALE GENOMIC DNA]</scope>
    <source>
        <strain evidence="6 7">LaAM-08-1</strain>
    </source>
</reference>
<evidence type="ECO:0000259" key="5">
    <source>
        <dbReference type="SMART" id="SM00906"/>
    </source>
</evidence>
<dbReference type="CDD" id="cd12148">
    <property type="entry name" value="fungal_TF_MHR"/>
    <property type="match status" value="1"/>
</dbReference>
<evidence type="ECO:0000256" key="2">
    <source>
        <dbReference type="ARBA" id="ARBA00023242"/>
    </source>
</evidence>
<dbReference type="GO" id="GO:0000981">
    <property type="term" value="F:DNA-binding transcription factor activity, RNA polymerase II-specific"/>
    <property type="evidence" value="ECO:0007669"/>
    <property type="project" value="InterPro"/>
</dbReference>
<feature type="region of interest" description="Disordered" evidence="3">
    <location>
        <begin position="621"/>
        <end position="661"/>
    </location>
</feature>
<dbReference type="CDD" id="cd00067">
    <property type="entry name" value="GAL4"/>
    <property type="match status" value="1"/>
</dbReference>
<dbReference type="InterPro" id="IPR050987">
    <property type="entry name" value="AtrR-like"/>
</dbReference>
<evidence type="ECO:0000256" key="1">
    <source>
        <dbReference type="ARBA" id="ARBA00022723"/>
    </source>
</evidence>
<dbReference type="Proteomes" id="UP000054477">
    <property type="component" value="Unassembled WGS sequence"/>
</dbReference>
<evidence type="ECO:0000313" key="7">
    <source>
        <dbReference type="Proteomes" id="UP000054477"/>
    </source>
</evidence>
<dbReference type="InterPro" id="IPR036864">
    <property type="entry name" value="Zn2-C6_fun-type_DNA-bd_sf"/>
</dbReference>
<organism evidence="6 7">
    <name type="scientific">Laccaria amethystina LaAM-08-1</name>
    <dbReference type="NCBI Taxonomy" id="1095629"/>
    <lineage>
        <taxon>Eukaryota</taxon>
        <taxon>Fungi</taxon>
        <taxon>Dikarya</taxon>
        <taxon>Basidiomycota</taxon>
        <taxon>Agaricomycotina</taxon>
        <taxon>Agaricomycetes</taxon>
        <taxon>Agaricomycetidae</taxon>
        <taxon>Agaricales</taxon>
        <taxon>Agaricineae</taxon>
        <taxon>Hydnangiaceae</taxon>
        <taxon>Laccaria</taxon>
    </lineage>
</organism>
<keyword evidence="1" id="KW-0479">Metal-binding</keyword>
<evidence type="ECO:0000259" key="4">
    <source>
        <dbReference type="SMART" id="SM00066"/>
    </source>
</evidence>
<feature type="domain" description="Xylanolytic transcriptional activator regulatory" evidence="5">
    <location>
        <begin position="316"/>
        <end position="389"/>
    </location>
</feature>
<dbReference type="HOGENOM" id="CLU_006019_2_0_1"/>
<dbReference type="GO" id="GO:0006351">
    <property type="term" value="P:DNA-templated transcription"/>
    <property type="evidence" value="ECO:0007669"/>
    <property type="project" value="InterPro"/>
</dbReference>
<dbReference type="OrthoDB" id="4456959at2759"/>
<dbReference type="InterPro" id="IPR001138">
    <property type="entry name" value="Zn2Cys6_DnaBD"/>
</dbReference>
<keyword evidence="2" id="KW-0539">Nucleus</keyword>
<dbReference type="Pfam" id="PF04082">
    <property type="entry name" value="Fungal_trans"/>
    <property type="match status" value="1"/>
</dbReference>
<gene>
    <name evidence="6" type="ORF">K443DRAFT_81754</name>
</gene>
<keyword evidence="7" id="KW-1185">Reference proteome</keyword>
<dbReference type="SMART" id="SM00066">
    <property type="entry name" value="GAL4"/>
    <property type="match status" value="1"/>
</dbReference>
<dbReference type="SUPFAM" id="SSF57701">
    <property type="entry name" value="Zn2/Cys6 DNA-binding domain"/>
    <property type="match status" value="1"/>
</dbReference>
<dbReference type="GO" id="GO:0008270">
    <property type="term" value="F:zinc ion binding"/>
    <property type="evidence" value="ECO:0007669"/>
    <property type="project" value="InterPro"/>
</dbReference>